<sequence>MAALLIYCCCFAKRRQKPATPSAQAASSTEPTKSPIGQHIPQPIGFIPYAFGPQPMAGPQAPMCGPPAPYHTPVQPGMSWMAASTVPCSSWQAAQSYESVPPPPYPRAETGSEIKGKPPHPA</sequence>
<organism evidence="2 3">
    <name type="scientific">Fasciolopsis buskii</name>
    <dbReference type="NCBI Taxonomy" id="27845"/>
    <lineage>
        <taxon>Eukaryota</taxon>
        <taxon>Metazoa</taxon>
        <taxon>Spiralia</taxon>
        <taxon>Lophotrochozoa</taxon>
        <taxon>Platyhelminthes</taxon>
        <taxon>Trematoda</taxon>
        <taxon>Digenea</taxon>
        <taxon>Plagiorchiida</taxon>
        <taxon>Echinostomata</taxon>
        <taxon>Echinostomatoidea</taxon>
        <taxon>Fasciolidae</taxon>
        <taxon>Fasciolopsis</taxon>
    </lineage>
</organism>
<gene>
    <name evidence="2" type="ORF">FBUS_01779</name>
</gene>
<feature type="region of interest" description="Disordered" evidence="1">
    <location>
        <begin position="17"/>
        <end position="39"/>
    </location>
</feature>
<dbReference type="AlphaFoldDB" id="A0A8E0VML5"/>
<comment type="caution">
    <text evidence="2">The sequence shown here is derived from an EMBL/GenBank/DDBJ whole genome shotgun (WGS) entry which is preliminary data.</text>
</comment>
<evidence type="ECO:0000313" key="2">
    <source>
        <dbReference type="EMBL" id="KAA0194268.1"/>
    </source>
</evidence>
<keyword evidence="3" id="KW-1185">Reference proteome</keyword>
<dbReference type="EMBL" id="LUCM01004495">
    <property type="protein sequence ID" value="KAA0194268.1"/>
    <property type="molecule type" value="Genomic_DNA"/>
</dbReference>
<evidence type="ECO:0000313" key="3">
    <source>
        <dbReference type="Proteomes" id="UP000728185"/>
    </source>
</evidence>
<proteinExistence type="predicted"/>
<dbReference type="Proteomes" id="UP000728185">
    <property type="component" value="Unassembled WGS sequence"/>
</dbReference>
<evidence type="ECO:0000256" key="1">
    <source>
        <dbReference type="SAM" id="MobiDB-lite"/>
    </source>
</evidence>
<feature type="region of interest" description="Disordered" evidence="1">
    <location>
        <begin position="96"/>
        <end position="122"/>
    </location>
</feature>
<name>A0A8E0VML5_9TREM</name>
<reference evidence="2" key="1">
    <citation type="submission" date="2019-05" db="EMBL/GenBank/DDBJ databases">
        <title>Annotation for the trematode Fasciolopsis buski.</title>
        <authorList>
            <person name="Choi Y.-J."/>
        </authorList>
    </citation>
    <scope>NUCLEOTIDE SEQUENCE</scope>
    <source>
        <strain evidence="2">HT</strain>
        <tissue evidence="2">Whole worm</tissue>
    </source>
</reference>
<dbReference type="OrthoDB" id="10602297at2759"/>
<accession>A0A8E0VML5</accession>
<protein>
    <submittedName>
        <fullName evidence="2">Uncharacterized protein</fullName>
    </submittedName>
</protein>
<feature type="compositionally biased region" description="Low complexity" evidence="1">
    <location>
        <begin position="18"/>
        <end position="32"/>
    </location>
</feature>